<feature type="domain" description="AIG1-type G" evidence="3">
    <location>
        <begin position="30"/>
        <end position="227"/>
    </location>
</feature>
<keyword evidence="5" id="KW-1185">Reference proteome</keyword>
<dbReference type="Gene3D" id="3.40.50.300">
    <property type="entry name" value="P-loop containing nucleotide triphosphate hydrolases"/>
    <property type="match status" value="1"/>
</dbReference>
<proteinExistence type="predicted"/>
<gene>
    <name evidence="4" type="ORF">DFP72DRAFT_68274</name>
</gene>
<evidence type="ECO:0000259" key="3">
    <source>
        <dbReference type="Pfam" id="PF04548"/>
    </source>
</evidence>
<dbReference type="OrthoDB" id="8954335at2759"/>
<dbReference type="Pfam" id="PF04548">
    <property type="entry name" value="AIG1"/>
    <property type="match status" value="1"/>
</dbReference>
<name>A0A8H6HF43_9AGAR</name>
<dbReference type="Proteomes" id="UP000521943">
    <property type="component" value="Unassembled WGS sequence"/>
</dbReference>
<sequence length="236" mass="25764">MRSLASSLRTLKQHAMSKSPTSNPPSSIVILVLGQTGAGKSYFINKLLAEAGSKHHVQVGEQQSSCTSDITPVTASGLTSKHPTSKGCPLVVVDTPGFDNTLVSDRDICDRVEVWLTESCRDGTVLGGIIYIYDISQDRPSAPARVNSNLQMLREVLRQPELMGKVVLVTSKWDRVMCGDLETKEKDLSSKHWAFVVKAGARIVRFEAKKEGASARSIVDSLLELLEQPADTMPLW</sequence>
<dbReference type="GO" id="GO:0016787">
    <property type="term" value="F:hydrolase activity"/>
    <property type="evidence" value="ECO:0007669"/>
    <property type="project" value="UniProtKB-KW"/>
</dbReference>
<keyword evidence="4" id="KW-0378">Hydrolase</keyword>
<evidence type="ECO:0000313" key="4">
    <source>
        <dbReference type="EMBL" id="KAF6744616.1"/>
    </source>
</evidence>
<protein>
    <submittedName>
        <fullName evidence="4">P-loop containing nucleoside triphosphate hydrolase protein</fullName>
    </submittedName>
</protein>
<dbReference type="SUPFAM" id="SSF52540">
    <property type="entry name" value="P-loop containing nucleoside triphosphate hydrolases"/>
    <property type="match status" value="1"/>
</dbReference>
<evidence type="ECO:0000256" key="2">
    <source>
        <dbReference type="SAM" id="MobiDB-lite"/>
    </source>
</evidence>
<evidence type="ECO:0000256" key="1">
    <source>
        <dbReference type="ARBA" id="ARBA00022741"/>
    </source>
</evidence>
<evidence type="ECO:0000313" key="5">
    <source>
        <dbReference type="Proteomes" id="UP000521943"/>
    </source>
</evidence>
<accession>A0A8H6HF43</accession>
<dbReference type="EMBL" id="JACGCI010000117">
    <property type="protein sequence ID" value="KAF6744616.1"/>
    <property type="molecule type" value="Genomic_DNA"/>
</dbReference>
<dbReference type="InterPro" id="IPR027417">
    <property type="entry name" value="P-loop_NTPase"/>
</dbReference>
<dbReference type="AlphaFoldDB" id="A0A8H6HF43"/>
<feature type="region of interest" description="Disordered" evidence="2">
    <location>
        <begin position="1"/>
        <end position="24"/>
    </location>
</feature>
<keyword evidence="1" id="KW-0547">Nucleotide-binding</keyword>
<reference evidence="4 5" key="1">
    <citation type="submission" date="2020-07" db="EMBL/GenBank/DDBJ databases">
        <title>Comparative genomics of pyrophilous fungi reveals a link between fire events and developmental genes.</title>
        <authorList>
            <consortium name="DOE Joint Genome Institute"/>
            <person name="Steindorff A.S."/>
            <person name="Carver A."/>
            <person name="Calhoun S."/>
            <person name="Stillman K."/>
            <person name="Liu H."/>
            <person name="Lipzen A."/>
            <person name="Pangilinan J."/>
            <person name="Labutti K."/>
            <person name="Bruns T.D."/>
            <person name="Grigoriev I.V."/>
        </authorList>
    </citation>
    <scope>NUCLEOTIDE SEQUENCE [LARGE SCALE GENOMIC DNA]</scope>
    <source>
        <strain evidence="4 5">CBS 144469</strain>
    </source>
</reference>
<dbReference type="CDD" id="cd00882">
    <property type="entry name" value="Ras_like_GTPase"/>
    <property type="match status" value="1"/>
</dbReference>
<organism evidence="4 5">
    <name type="scientific">Ephemerocybe angulata</name>
    <dbReference type="NCBI Taxonomy" id="980116"/>
    <lineage>
        <taxon>Eukaryota</taxon>
        <taxon>Fungi</taxon>
        <taxon>Dikarya</taxon>
        <taxon>Basidiomycota</taxon>
        <taxon>Agaricomycotina</taxon>
        <taxon>Agaricomycetes</taxon>
        <taxon>Agaricomycetidae</taxon>
        <taxon>Agaricales</taxon>
        <taxon>Agaricineae</taxon>
        <taxon>Psathyrellaceae</taxon>
        <taxon>Ephemerocybe</taxon>
    </lineage>
</organism>
<dbReference type="GO" id="GO:0005525">
    <property type="term" value="F:GTP binding"/>
    <property type="evidence" value="ECO:0007669"/>
    <property type="project" value="InterPro"/>
</dbReference>
<dbReference type="InterPro" id="IPR006703">
    <property type="entry name" value="G_AIG1"/>
</dbReference>
<comment type="caution">
    <text evidence="4">The sequence shown here is derived from an EMBL/GenBank/DDBJ whole genome shotgun (WGS) entry which is preliminary data.</text>
</comment>